<keyword evidence="1" id="KW-1133">Transmembrane helix</keyword>
<name>A0A093K8T0_STRCA</name>
<keyword evidence="1" id="KW-0472">Membrane</keyword>
<feature type="non-terminal residue" evidence="2">
    <location>
        <position position="108"/>
    </location>
</feature>
<sequence>ERIRTVHSLSITVMGFAVPILLLAARLCESRSVWWTFLSLNFSNVILSFCLHDRYLYFGLSVAIAARSLAGCYFPRGCCVSACTSRGMKHSIGQLTFLFVAWWYLCVN</sequence>
<evidence type="ECO:0000256" key="1">
    <source>
        <dbReference type="SAM" id="Phobius"/>
    </source>
</evidence>
<evidence type="ECO:0000313" key="3">
    <source>
        <dbReference type="Proteomes" id="UP000053584"/>
    </source>
</evidence>
<feature type="non-terminal residue" evidence="2">
    <location>
        <position position="1"/>
    </location>
</feature>
<accession>A0A093K8T0</accession>
<feature type="transmembrane region" description="Helical" evidence="1">
    <location>
        <begin position="55"/>
        <end position="75"/>
    </location>
</feature>
<dbReference type="Proteomes" id="UP000053584">
    <property type="component" value="Unassembled WGS sequence"/>
</dbReference>
<feature type="transmembrane region" description="Helical" evidence="1">
    <location>
        <begin position="6"/>
        <end position="25"/>
    </location>
</feature>
<dbReference type="EMBL" id="KL206902">
    <property type="protein sequence ID" value="KFV86814.1"/>
    <property type="molecule type" value="Genomic_DNA"/>
</dbReference>
<feature type="transmembrane region" description="Helical" evidence="1">
    <location>
        <begin position="32"/>
        <end position="49"/>
    </location>
</feature>
<keyword evidence="1" id="KW-0812">Transmembrane</keyword>
<proteinExistence type="predicted"/>
<protein>
    <submittedName>
        <fullName evidence="2">Uncharacterized protein</fullName>
    </submittedName>
</protein>
<keyword evidence="3" id="KW-1185">Reference proteome</keyword>
<evidence type="ECO:0000313" key="2">
    <source>
        <dbReference type="EMBL" id="KFV86814.1"/>
    </source>
</evidence>
<reference evidence="2 3" key="1">
    <citation type="submission" date="2014-04" db="EMBL/GenBank/DDBJ databases">
        <title>Genome evolution of avian class.</title>
        <authorList>
            <person name="Zhang G."/>
            <person name="Li C."/>
        </authorList>
    </citation>
    <scope>NUCLEOTIDE SEQUENCE [LARGE SCALE GENOMIC DNA]</scope>
    <source>
        <strain evidence="2">BGI_N308</strain>
    </source>
</reference>
<gene>
    <name evidence="2" type="ORF">N308_06184</name>
</gene>
<dbReference type="AlphaFoldDB" id="A0A093K8T0"/>
<feature type="transmembrane region" description="Helical" evidence="1">
    <location>
        <begin position="87"/>
        <end position="105"/>
    </location>
</feature>
<organism evidence="2 3">
    <name type="scientific">Struthio camelus australis</name>
    <dbReference type="NCBI Taxonomy" id="441894"/>
    <lineage>
        <taxon>Eukaryota</taxon>
        <taxon>Metazoa</taxon>
        <taxon>Chordata</taxon>
        <taxon>Craniata</taxon>
        <taxon>Vertebrata</taxon>
        <taxon>Euteleostomi</taxon>
        <taxon>Archelosauria</taxon>
        <taxon>Archosauria</taxon>
        <taxon>Dinosauria</taxon>
        <taxon>Saurischia</taxon>
        <taxon>Theropoda</taxon>
        <taxon>Coelurosauria</taxon>
        <taxon>Aves</taxon>
        <taxon>Palaeognathae</taxon>
        <taxon>Struthioniformes</taxon>
        <taxon>Struthionidae</taxon>
        <taxon>Struthio</taxon>
    </lineage>
</organism>